<proteinExistence type="predicted"/>
<dbReference type="Proteomes" id="UP001059663">
    <property type="component" value="Chromosome"/>
</dbReference>
<name>A0AC61U3M2_9MICO</name>
<reference evidence="1" key="1">
    <citation type="submission" date="2021-11" db="EMBL/GenBank/DDBJ databases">
        <title>Study of the species diversity of bacterial strains isolated from a unique natural object - Shulgan-Tash cave (Bashkiria).</title>
        <authorList>
            <person name="Sazanova A.L."/>
            <person name="Chirak E.R."/>
            <person name="Safronova V.I."/>
        </authorList>
    </citation>
    <scope>NUCLEOTIDE SEQUENCE</scope>
    <source>
        <strain evidence="1">P1</strain>
    </source>
</reference>
<organism evidence="1 2">
    <name type="scientific">Janibacter limosus</name>
    <dbReference type="NCBI Taxonomy" id="53458"/>
    <lineage>
        <taxon>Bacteria</taxon>
        <taxon>Bacillati</taxon>
        <taxon>Actinomycetota</taxon>
        <taxon>Actinomycetes</taxon>
        <taxon>Micrococcales</taxon>
        <taxon>Intrasporangiaceae</taxon>
        <taxon>Janibacter</taxon>
    </lineage>
</organism>
<dbReference type="EMBL" id="CP087977">
    <property type="protein sequence ID" value="UUZ44593.1"/>
    <property type="molecule type" value="Genomic_DNA"/>
</dbReference>
<sequence length="329" mass="35581">MARHYGWTPARPRLDAWPEPLASSPHGPSTPPSDVWPRRCAAGWRDPTPATPQRASGTRPGPRWFTSDDPIWRVHADASMFSGGVAALLLQSLHPSAMAGVAGHSGFRGDPWGRLQRTSHYIATTTYGTIEHAEQAVDVVRAVHSRVRGTDDPGMPYAADDPHLLRWVHIAEVWCFLRAHQHFGARPLTVAEADTYVARAAVPARRLGGHDLPTSVADLEAQLAGYRPELAVTEAARDAATFLLREPPLPALARPGYGLIAAGALSVLPPRAGEMLDLPATRGGRRTLARAAGTPRPASCAGRWRRAERCGSPSRRLRSTLCPWPSPTP</sequence>
<evidence type="ECO:0000313" key="1">
    <source>
        <dbReference type="EMBL" id="UUZ44593.1"/>
    </source>
</evidence>
<protein>
    <submittedName>
        <fullName evidence="1">DUF2236 domain-containing protein</fullName>
    </submittedName>
</protein>
<gene>
    <name evidence="1" type="ORF">LP422_19880</name>
</gene>
<accession>A0AC61U3M2</accession>
<evidence type="ECO:0000313" key="2">
    <source>
        <dbReference type="Proteomes" id="UP001059663"/>
    </source>
</evidence>